<dbReference type="Proteomes" id="UP001358417">
    <property type="component" value="Unassembled WGS sequence"/>
</dbReference>
<dbReference type="AlphaFoldDB" id="A0AAV9NIW6"/>
<evidence type="ECO:0000313" key="1">
    <source>
        <dbReference type="EMBL" id="KAK5059720.1"/>
    </source>
</evidence>
<name>A0AAV9NIW6_9EURO</name>
<accession>A0AAV9NIW6</accession>
<dbReference type="RefSeq" id="XP_064709541.1">
    <property type="nucleotide sequence ID" value="XM_064853142.1"/>
</dbReference>
<comment type="caution">
    <text evidence="1">The sequence shown here is derived from an EMBL/GenBank/DDBJ whole genome shotgun (WGS) entry which is preliminary data.</text>
</comment>
<gene>
    <name evidence="1" type="ORF">LTR84_009603</name>
</gene>
<keyword evidence="2" id="KW-1185">Reference proteome</keyword>
<evidence type="ECO:0000313" key="2">
    <source>
        <dbReference type="Proteomes" id="UP001358417"/>
    </source>
</evidence>
<reference evidence="1 2" key="1">
    <citation type="submission" date="2023-08" db="EMBL/GenBank/DDBJ databases">
        <title>Black Yeasts Isolated from many extreme environments.</title>
        <authorList>
            <person name="Coleine C."/>
            <person name="Stajich J.E."/>
            <person name="Selbmann L."/>
        </authorList>
    </citation>
    <scope>NUCLEOTIDE SEQUENCE [LARGE SCALE GENOMIC DNA]</scope>
    <source>
        <strain evidence="1 2">CCFEE 5792</strain>
    </source>
</reference>
<sequence>MPRAFAHLARTSQSIQKSLVLDKDSLLLPGFGSGLCSWNTSHPPQDANLEPGIAEASPPNPHSTVHWLRLPLLSVELSENSGQISHRRTEFGEALQDLADQTIREAYIPVVQTGKPTRYLCFRNLQGHDYQRLEHKQKRTAVSLELPRTRKVELALKITESALLWRHYGFEADVCSCRLQLIMMTKNDPPRKQSCFGFEFATIPTMDHCVKVWHKELIRRGFHSIGVLLAELFSSENNASLKSLGEVSDDEISEGEEFNMLAKVAIDLGKVAWITQT</sequence>
<protein>
    <submittedName>
        <fullName evidence="1">Uncharacterized protein</fullName>
    </submittedName>
</protein>
<proteinExistence type="predicted"/>
<organism evidence="1 2">
    <name type="scientific">Exophiala bonariae</name>
    <dbReference type="NCBI Taxonomy" id="1690606"/>
    <lineage>
        <taxon>Eukaryota</taxon>
        <taxon>Fungi</taxon>
        <taxon>Dikarya</taxon>
        <taxon>Ascomycota</taxon>
        <taxon>Pezizomycotina</taxon>
        <taxon>Eurotiomycetes</taxon>
        <taxon>Chaetothyriomycetidae</taxon>
        <taxon>Chaetothyriales</taxon>
        <taxon>Herpotrichiellaceae</taxon>
        <taxon>Exophiala</taxon>
    </lineage>
</organism>
<dbReference type="GeneID" id="89977761"/>
<dbReference type="EMBL" id="JAVRRD010000004">
    <property type="protein sequence ID" value="KAK5059720.1"/>
    <property type="molecule type" value="Genomic_DNA"/>
</dbReference>